<gene>
    <name evidence="4" type="ORF">DPMN_050634</name>
</gene>
<evidence type="ECO:0000256" key="3">
    <source>
        <dbReference type="ARBA" id="ARBA00022737"/>
    </source>
</evidence>
<name>A0A9D4CHX4_DREPO</name>
<organism evidence="4 5">
    <name type="scientific">Dreissena polymorpha</name>
    <name type="common">Zebra mussel</name>
    <name type="synonym">Mytilus polymorpha</name>
    <dbReference type="NCBI Taxonomy" id="45954"/>
    <lineage>
        <taxon>Eukaryota</taxon>
        <taxon>Metazoa</taxon>
        <taxon>Spiralia</taxon>
        <taxon>Lophotrochozoa</taxon>
        <taxon>Mollusca</taxon>
        <taxon>Bivalvia</taxon>
        <taxon>Autobranchia</taxon>
        <taxon>Heteroconchia</taxon>
        <taxon>Euheterodonta</taxon>
        <taxon>Imparidentia</taxon>
        <taxon>Neoheterodontei</taxon>
        <taxon>Myida</taxon>
        <taxon>Dreissenoidea</taxon>
        <taxon>Dreissenidae</taxon>
        <taxon>Dreissena</taxon>
    </lineage>
</organism>
<sequence>MRFMDADKFEDNFSVWHLVLIANQLRRIPSGLNMFKRLNDLDLNSNLIECVEDNDLIGLRSLTSINLAYNPIQFITNKAFQNNIQLMHVDLSRTFLTTVPVAVTMLPALKALRIEGNDIECTCELANLKSWNVSSIQIDGLCYQTSERIEHFIKTYIDAGKC</sequence>
<accession>A0A9D4CHX4</accession>
<comment type="caution">
    <text evidence="4">The sequence shown here is derived from an EMBL/GenBank/DDBJ whole genome shotgun (WGS) entry which is preliminary data.</text>
</comment>
<reference evidence="4" key="2">
    <citation type="submission" date="2020-11" db="EMBL/GenBank/DDBJ databases">
        <authorList>
            <person name="McCartney M.A."/>
            <person name="Auch B."/>
            <person name="Kono T."/>
            <person name="Mallez S."/>
            <person name="Becker A."/>
            <person name="Gohl D.M."/>
            <person name="Silverstein K.A.T."/>
            <person name="Koren S."/>
            <person name="Bechman K.B."/>
            <person name="Herman A."/>
            <person name="Abrahante J.E."/>
            <person name="Garbe J."/>
        </authorList>
    </citation>
    <scope>NUCLEOTIDE SEQUENCE</scope>
    <source>
        <strain evidence="4">Duluth1</strain>
        <tissue evidence="4">Whole animal</tissue>
    </source>
</reference>
<protein>
    <submittedName>
        <fullName evidence="4">Uncharacterized protein</fullName>
    </submittedName>
</protein>
<dbReference type="PANTHER" id="PTHR24369:SF210">
    <property type="entry name" value="CHAOPTIN-RELATED"/>
    <property type="match status" value="1"/>
</dbReference>
<dbReference type="PANTHER" id="PTHR24369">
    <property type="entry name" value="ANTIGEN BSP, PUTATIVE-RELATED"/>
    <property type="match status" value="1"/>
</dbReference>
<keyword evidence="3" id="KW-0677">Repeat</keyword>
<dbReference type="InterPro" id="IPR003591">
    <property type="entry name" value="Leu-rich_rpt_typical-subtyp"/>
</dbReference>
<reference evidence="4" key="1">
    <citation type="journal article" date="2019" name="bioRxiv">
        <title>The Genome of the Zebra Mussel, Dreissena polymorpha: A Resource for Invasive Species Research.</title>
        <authorList>
            <person name="McCartney M.A."/>
            <person name="Auch B."/>
            <person name="Kono T."/>
            <person name="Mallez S."/>
            <person name="Zhang Y."/>
            <person name="Obille A."/>
            <person name="Becker A."/>
            <person name="Abrahante J.E."/>
            <person name="Garbe J."/>
            <person name="Badalamenti J.P."/>
            <person name="Herman A."/>
            <person name="Mangelson H."/>
            <person name="Liachko I."/>
            <person name="Sullivan S."/>
            <person name="Sone E.D."/>
            <person name="Koren S."/>
            <person name="Silverstein K.A.T."/>
            <person name="Beckman K.B."/>
            <person name="Gohl D.M."/>
        </authorList>
    </citation>
    <scope>NUCLEOTIDE SEQUENCE</scope>
    <source>
        <strain evidence="4">Duluth1</strain>
        <tissue evidence="4">Whole animal</tissue>
    </source>
</reference>
<dbReference type="GO" id="GO:0005886">
    <property type="term" value="C:plasma membrane"/>
    <property type="evidence" value="ECO:0007669"/>
    <property type="project" value="TreeGrafter"/>
</dbReference>
<evidence type="ECO:0000313" key="5">
    <source>
        <dbReference type="Proteomes" id="UP000828390"/>
    </source>
</evidence>
<dbReference type="Proteomes" id="UP000828390">
    <property type="component" value="Unassembled WGS sequence"/>
</dbReference>
<keyword evidence="2" id="KW-0732">Signal</keyword>
<evidence type="ECO:0000256" key="1">
    <source>
        <dbReference type="ARBA" id="ARBA00022614"/>
    </source>
</evidence>
<dbReference type="AlphaFoldDB" id="A0A9D4CHX4"/>
<proteinExistence type="predicted"/>
<dbReference type="Gene3D" id="3.80.10.10">
    <property type="entry name" value="Ribonuclease Inhibitor"/>
    <property type="match status" value="1"/>
</dbReference>
<dbReference type="EMBL" id="JAIWYP010000012">
    <property type="protein sequence ID" value="KAH3724807.1"/>
    <property type="molecule type" value="Genomic_DNA"/>
</dbReference>
<dbReference type="SUPFAM" id="SSF52058">
    <property type="entry name" value="L domain-like"/>
    <property type="match status" value="1"/>
</dbReference>
<dbReference type="SMART" id="SM00369">
    <property type="entry name" value="LRR_TYP"/>
    <property type="match status" value="2"/>
</dbReference>
<dbReference type="InterPro" id="IPR032675">
    <property type="entry name" value="LRR_dom_sf"/>
</dbReference>
<evidence type="ECO:0000313" key="4">
    <source>
        <dbReference type="EMBL" id="KAH3724807.1"/>
    </source>
</evidence>
<keyword evidence="5" id="KW-1185">Reference proteome</keyword>
<keyword evidence="1" id="KW-0433">Leucine-rich repeat</keyword>
<evidence type="ECO:0000256" key="2">
    <source>
        <dbReference type="ARBA" id="ARBA00022729"/>
    </source>
</evidence>
<dbReference type="Pfam" id="PF13855">
    <property type="entry name" value="LRR_8"/>
    <property type="match status" value="1"/>
</dbReference>
<dbReference type="InterPro" id="IPR001611">
    <property type="entry name" value="Leu-rich_rpt"/>
</dbReference>
<dbReference type="InterPro" id="IPR050541">
    <property type="entry name" value="LRR_TM_domain-containing"/>
</dbReference>